<sequence>MIELFHGYCYRYCLCAFGVWCWVCVGLAGLFLFECCCFGDLYGLGSVLRLRI</sequence>
<protein>
    <recommendedName>
        <fullName evidence="4">Transmembrane protein</fullName>
    </recommendedName>
</protein>
<keyword evidence="1" id="KW-0812">Transmembrane</keyword>
<keyword evidence="1" id="KW-0472">Membrane</keyword>
<organism evidence="2 3">
    <name type="scientific">Aspergillus candidus</name>
    <dbReference type="NCBI Taxonomy" id="41067"/>
    <lineage>
        <taxon>Eukaryota</taxon>
        <taxon>Fungi</taxon>
        <taxon>Dikarya</taxon>
        <taxon>Ascomycota</taxon>
        <taxon>Pezizomycotina</taxon>
        <taxon>Eurotiomycetes</taxon>
        <taxon>Eurotiomycetidae</taxon>
        <taxon>Eurotiales</taxon>
        <taxon>Aspergillaceae</taxon>
        <taxon>Aspergillus</taxon>
        <taxon>Aspergillus subgen. Circumdati</taxon>
    </lineage>
</organism>
<reference evidence="2 3" key="1">
    <citation type="submission" date="2017-12" db="EMBL/GenBank/DDBJ databases">
        <authorList>
            <consortium name="DOE Joint Genome Institute"/>
            <person name="Haridas S."/>
            <person name="Kjaerbolling I."/>
            <person name="Vesth T.C."/>
            <person name="Frisvad J.C."/>
            <person name="Nybo J.L."/>
            <person name="Theobald S."/>
            <person name="Kuo A."/>
            <person name="Bowyer P."/>
            <person name="Matsuda Y."/>
            <person name="Mondo S."/>
            <person name="Lyhne E.K."/>
            <person name="Kogle M.E."/>
            <person name="Clum A."/>
            <person name="Lipzen A."/>
            <person name="Salamov A."/>
            <person name="Ngan C.Y."/>
            <person name="Daum C."/>
            <person name="Chiniquy J."/>
            <person name="Barry K."/>
            <person name="LaButti K."/>
            <person name="Simmons B.A."/>
            <person name="Magnuson J.K."/>
            <person name="Mortensen U.H."/>
            <person name="Larsen T.O."/>
            <person name="Grigoriev I.V."/>
            <person name="Baker S.E."/>
            <person name="Andersen M.R."/>
            <person name="Nordberg H.P."/>
            <person name="Cantor M.N."/>
            <person name="Hua S.X."/>
        </authorList>
    </citation>
    <scope>NUCLEOTIDE SEQUENCE [LARGE SCALE GENOMIC DNA]</scope>
    <source>
        <strain evidence="2 3">CBS 102.13</strain>
    </source>
</reference>
<name>A0A2I2F676_ASPCN</name>
<keyword evidence="3" id="KW-1185">Reference proteome</keyword>
<dbReference type="GeneID" id="36520553"/>
<evidence type="ECO:0008006" key="4">
    <source>
        <dbReference type="Google" id="ProtNLM"/>
    </source>
</evidence>
<gene>
    <name evidence="2" type="ORF">BDW47DRAFT_109143</name>
</gene>
<dbReference type="Proteomes" id="UP000234585">
    <property type="component" value="Unassembled WGS sequence"/>
</dbReference>
<keyword evidence="1" id="KW-1133">Transmembrane helix</keyword>
<evidence type="ECO:0000313" key="2">
    <source>
        <dbReference type="EMBL" id="PLB36121.1"/>
    </source>
</evidence>
<dbReference type="RefSeq" id="XP_024670133.1">
    <property type="nucleotide sequence ID" value="XM_024813393.1"/>
</dbReference>
<feature type="transmembrane region" description="Helical" evidence="1">
    <location>
        <begin position="12"/>
        <end position="33"/>
    </location>
</feature>
<evidence type="ECO:0000313" key="3">
    <source>
        <dbReference type="Proteomes" id="UP000234585"/>
    </source>
</evidence>
<proteinExistence type="predicted"/>
<evidence type="ECO:0000256" key="1">
    <source>
        <dbReference type="SAM" id="Phobius"/>
    </source>
</evidence>
<accession>A0A2I2F676</accession>
<dbReference type="EMBL" id="KZ559154">
    <property type="protein sequence ID" value="PLB36121.1"/>
    <property type="molecule type" value="Genomic_DNA"/>
</dbReference>
<dbReference type="AlphaFoldDB" id="A0A2I2F676"/>